<dbReference type="Proteomes" id="UP000007431">
    <property type="component" value="Unassembled WGS sequence"/>
</dbReference>
<dbReference type="GeneID" id="9593950"/>
<feature type="compositionally biased region" description="Low complexity" evidence="1">
    <location>
        <begin position="351"/>
        <end position="373"/>
    </location>
</feature>
<feature type="compositionally biased region" description="Low complexity" evidence="1">
    <location>
        <begin position="69"/>
        <end position="90"/>
    </location>
</feature>
<feature type="region of interest" description="Disordered" evidence="1">
    <location>
        <begin position="267"/>
        <end position="374"/>
    </location>
</feature>
<organism evidence="3">
    <name type="scientific">Schizophyllum commune (strain H4-8 / FGSC 9210)</name>
    <name type="common">Split gill fungus</name>
    <dbReference type="NCBI Taxonomy" id="578458"/>
    <lineage>
        <taxon>Eukaryota</taxon>
        <taxon>Fungi</taxon>
        <taxon>Dikarya</taxon>
        <taxon>Basidiomycota</taxon>
        <taxon>Agaricomycotina</taxon>
        <taxon>Agaricomycetes</taxon>
        <taxon>Agaricomycetidae</taxon>
        <taxon>Agaricales</taxon>
        <taxon>Schizophyllaceae</taxon>
        <taxon>Schizophyllum</taxon>
    </lineage>
</organism>
<dbReference type="STRING" id="578458.D8QB68"/>
<gene>
    <name evidence="2" type="ORF">SCHCODRAFT_111135</name>
</gene>
<evidence type="ECO:0000313" key="2">
    <source>
        <dbReference type="EMBL" id="EFI94708.1"/>
    </source>
</evidence>
<dbReference type="AlphaFoldDB" id="D8QB68"/>
<feature type="compositionally biased region" description="Low complexity" evidence="1">
    <location>
        <begin position="10"/>
        <end position="32"/>
    </location>
</feature>
<sequence length="514" mass="54663">MASNDPHHGPSNSAASSSAPATAAPSQMPSTSKAHAATRAVPVNQPTASGSMAAPTAYLHSYPATGATSTVFRATPPTTTQTYQPSTSAAGTPAQAQSFYNYPAQNWQHWQPTFSAFPNSQTYYQTAGYTPATLAKAEGKAPALTAHQTKPTAAAAAAPPPRRPPTPPPPDPILPKHWDEVLVDFFKAVGFTQARKGFEMDVLVMNPEWEKKRVAGALQRLVQGLTVAHDPTKDDAESVEDRKLAYTHKPNLQPSTSINKSISQFLAQNRSRNDASNRAEFVDSLKRKRQKTADGDAPADGTDTADAPDEASASCARTDARHVDRDAQMKYDIAKNEDGPLKRTMKKEAEGQGQAGPSAAPTAAPGKSSGGPADLSERVTAVEQHLSLQYVPTPPNSVAARLKMIEDHIAHLERDFPPWAALHFNQPNRGWPPPPRTTPVIVPVHLRSVAAPPPVPQANVDTSNQPTSSRTRTKSSSAQAKNSSLQRAVLERLEVQQARRDLAGGGAMGLGGGG</sequence>
<keyword evidence="3" id="KW-1185">Reference proteome</keyword>
<dbReference type="OMA" id="YPPNAWA"/>
<name>D8QB68_SCHCM</name>
<feature type="non-terminal residue" evidence="2">
    <location>
        <position position="514"/>
    </location>
</feature>
<dbReference type="eggNOG" id="ENOG502R8QG">
    <property type="taxonomic scope" value="Eukaryota"/>
</dbReference>
<dbReference type="KEGG" id="scm:SCHCO_02510197"/>
<feature type="compositionally biased region" description="Basic and acidic residues" evidence="1">
    <location>
        <begin position="318"/>
        <end position="350"/>
    </location>
</feature>
<feature type="region of interest" description="Disordered" evidence="1">
    <location>
        <begin position="69"/>
        <end position="92"/>
    </location>
</feature>
<dbReference type="OrthoDB" id="5531344at2759"/>
<dbReference type="RefSeq" id="XP_003029611.1">
    <property type="nucleotide sequence ID" value="XM_003029565.1"/>
</dbReference>
<dbReference type="VEuPathDB" id="FungiDB:SCHCODRAFT_02510197"/>
<feature type="region of interest" description="Disordered" evidence="1">
    <location>
        <begin position="1"/>
        <end position="51"/>
    </location>
</feature>
<feature type="compositionally biased region" description="Low complexity" evidence="1">
    <location>
        <begin position="295"/>
        <end position="305"/>
    </location>
</feature>
<dbReference type="HOGENOM" id="CLU_032498_1_0_1"/>
<feature type="compositionally biased region" description="Low complexity" evidence="1">
    <location>
        <begin position="467"/>
        <end position="477"/>
    </location>
</feature>
<feature type="region of interest" description="Disordered" evidence="1">
    <location>
        <begin position="452"/>
        <end position="487"/>
    </location>
</feature>
<dbReference type="EMBL" id="GL377309">
    <property type="protein sequence ID" value="EFI94708.1"/>
    <property type="molecule type" value="Genomic_DNA"/>
</dbReference>
<feature type="compositionally biased region" description="Basic and acidic residues" evidence="1">
    <location>
        <begin position="271"/>
        <end position="285"/>
    </location>
</feature>
<evidence type="ECO:0000256" key="1">
    <source>
        <dbReference type="SAM" id="MobiDB-lite"/>
    </source>
</evidence>
<proteinExistence type="predicted"/>
<feature type="region of interest" description="Disordered" evidence="1">
    <location>
        <begin position="140"/>
        <end position="175"/>
    </location>
</feature>
<protein>
    <submittedName>
        <fullName evidence="2">Uncharacterized protein</fullName>
    </submittedName>
</protein>
<feature type="compositionally biased region" description="Pro residues" evidence="1">
    <location>
        <begin position="158"/>
        <end position="173"/>
    </location>
</feature>
<evidence type="ECO:0000313" key="3">
    <source>
        <dbReference type="Proteomes" id="UP000007431"/>
    </source>
</evidence>
<reference evidence="2 3" key="1">
    <citation type="journal article" date="2010" name="Nat. Biotechnol.">
        <title>Genome sequence of the model mushroom Schizophyllum commune.</title>
        <authorList>
            <person name="Ohm R.A."/>
            <person name="de Jong J.F."/>
            <person name="Lugones L.G."/>
            <person name="Aerts A."/>
            <person name="Kothe E."/>
            <person name="Stajich J.E."/>
            <person name="de Vries R.P."/>
            <person name="Record E."/>
            <person name="Levasseur A."/>
            <person name="Baker S.E."/>
            <person name="Bartholomew K.A."/>
            <person name="Coutinho P.M."/>
            <person name="Erdmann S."/>
            <person name="Fowler T.J."/>
            <person name="Gathman A.C."/>
            <person name="Lombard V."/>
            <person name="Henrissat B."/>
            <person name="Knabe N."/>
            <person name="Kuees U."/>
            <person name="Lilly W.W."/>
            <person name="Lindquist E."/>
            <person name="Lucas S."/>
            <person name="Magnuson J.K."/>
            <person name="Piumi F."/>
            <person name="Raudaskoski M."/>
            <person name="Salamov A."/>
            <person name="Schmutz J."/>
            <person name="Schwarze F.W.M.R."/>
            <person name="vanKuyk P.A."/>
            <person name="Horton J.S."/>
            <person name="Grigoriev I.V."/>
            <person name="Woesten H.A.B."/>
        </authorList>
    </citation>
    <scope>NUCLEOTIDE SEQUENCE [LARGE SCALE GENOMIC DNA]</scope>
    <source>
        <strain evidence="3">H4-8 / FGSC 9210</strain>
    </source>
</reference>
<accession>D8QB68</accession>
<dbReference type="InParanoid" id="D8QB68"/>